<feature type="active site" description="Charge relay system" evidence="8">
    <location>
        <position position="197"/>
    </location>
</feature>
<keyword evidence="7" id="KW-0325">Glycoprotein</keyword>
<dbReference type="PROSITE" id="PS51892">
    <property type="entry name" value="SUBTILASE"/>
    <property type="match status" value="1"/>
</dbReference>
<keyword evidence="4" id="KW-0732">Signal</keyword>
<evidence type="ECO:0000256" key="8">
    <source>
        <dbReference type="PROSITE-ProRule" id="PRU01240"/>
    </source>
</evidence>
<dbReference type="CDD" id="cd04852">
    <property type="entry name" value="Peptidases_S8_3"/>
    <property type="match status" value="1"/>
</dbReference>
<dbReference type="InterPro" id="IPR023827">
    <property type="entry name" value="Peptidase_S8_Asp-AS"/>
</dbReference>
<evidence type="ECO:0000313" key="13">
    <source>
        <dbReference type="EMBL" id="KAH0936532.1"/>
    </source>
</evidence>
<dbReference type="InterPro" id="IPR045051">
    <property type="entry name" value="SBT"/>
</dbReference>
<evidence type="ECO:0008006" key="15">
    <source>
        <dbReference type="Google" id="ProtNLM"/>
    </source>
</evidence>
<keyword evidence="5 8" id="KW-0378">Hydrolase</keyword>
<dbReference type="InterPro" id="IPR022398">
    <property type="entry name" value="Peptidase_S8_His-AS"/>
</dbReference>
<evidence type="ECO:0000256" key="3">
    <source>
        <dbReference type="ARBA" id="ARBA00022670"/>
    </source>
</evidence>
<gene>
    <name evidence="13" type="ORF">HID58_013649</name>
</gene>
<dbReference type="InterPro" id="IPR000209">
    <property type="entry name" value="Peptidase_S8/S53_dom"/>
</dbReference>
<evidence type="ECO:0000256" key="6">
    <source>
        <dbReference type="ARBA" id="ARBA00022825"/>
    </source>
</evidence>
<evidence type="ECO:0000256" key="2">
    <source>
        <dbReference type="ARBA" id="ARBA00011073"/>
    </source>
</evidence>
<dbReference type="InterPro" id="IPR023828">
    <property type="entry name" value="Peptidase_S8_Ser-AS"/>
</dbReference>
<dbReference type="PROSITE" id="PS00138">
    <property type="entry name" value="SUBTILASE_SER"/>
    <property type="match status" value="1"/>
</dbReference>
<evidence type="ECO:0000256" key="1">
    <source>
        <dbReference type="ARBA" id="ARBA00004613"/>
    </source>
</evidence>
<evidence type="ECO:0000256" key="10">
    <source>
        <dbReference type="SAM" id="Phobius"/>
    </source>
</evidence>
<dbReference type="PANTHER" id="PTHR10795">
    <property type="entry name" value="PROPROTEIN CONVERTASE SUBTILISIN/KEXIN"/>
    <property type="match status" value="1"/>
</dbReference>
<dbReference type="Gene3D" id="3.40.50.200">
    <property type="entry name" value="Peptidase S8/S53 domain"/>
    <property type="match status" value="1"/>
</dbReference>
<feature type="domain" description="Subtilisin-like protease fibronectin type-III" evidence="12">
    <location>
        <begin position="758"/>
        <end position="852"/>
    </location>
</feature>
<dbReference type="PROSITE" id="PS00136">
    <property type="entry name" value="SUBTILASE_ASP"/>
    <property type="match status" value="1"/>
</dbReference>
<dbReference type="InterPro" id="IPR015500">
    <property type="entry name" value="Peptidase_S8_subtilisin-rel"/>
</dbReference>
<keyword evidence="6 8" id="KW-0720">Serine protease</keyword>
<dbReference type="InterPro" id="IPR041469">
    <property type="entry name" value="Subtilisin-like_FN3"/>
</dbReference>
<dbReference type="InterPro" id="IPR034197">
    <property type="entry name" value="Peptidases_S8_3"/>
</dbReference>
<feature type="non-terminal residue" evidence="13">
    <location>
        <position position="1"/>
    </location>
</feature>
<dbReference type="Pfam" id="PF17766">
    <property type="entry name" value="fn3_6"/>
    <property type="match status" value="1"/>
</dbReference>
<comment type="caution">
    <text evidence="13">The sequence shown here is derived from an EMBL/GenBank/DDBJ whole genome shotgun (WGS) entry which is preliminary data.</text>
</comment>
<dbReference type="EMBL" id="JAGKQM010000003">
    <property type="protein sequence ID" value="KAH0936532.1"/>
    <property type="molecule type" value="Genomic_DNA"/>
</dbReference>
<feature type="active site" description="Charge relay system" evidence="8">
    <location>
        <position position="641"/>
    </location>
</feature>
<feature type="transmembrane region" description="Helical" evidence="10">
    <location>
        <begin position="16"/>
        <end position="38"/>
    </location>
</feature>
<comment type="similarity">
    <text evidence="2 8 9">Belongs to the peptidase S8 family.</text>
</comment>
<evidence type="ECO:0000259" key="12">
    <source>
        <dbReference type="Pfam" id="PF17766"/>
    </source>
</evidence>
<dbReference type="Gene3D" id="3.50.30.30">
    <property type="match status" value="1"/>
</dbReference>
<evidence type="ECO:0000256" key="9">
    <source>
        <dbReference type="RuleBase" id="RU003355"/>
    </source>
</evidence>
<keyword evidence="10" id="KW-0812">Transmembrane</keyword>
<dbReference type="Gene3D" id="2.60.40.2310">
    <property type="match status" value="1"/>
</dbReference>
<evidence type="ECO:0000256" key="7">
    <source>
        <dbReference type="ARBA" id="ARBA00023180"/>
    </source>
</evidence>
<feature type="active site" description="Charge relay system" evidence="8">
    <location>
        <position position="275"/>
    </location>
</feature>
<keyword evidence="10" id="KW-1133">Transmembrane helix</keyword>
<dbReference type="Proteomes" id="UP000824890">
    <property type="component" value="Unassembled WGS sequence"/>
</dbReference>
<evidence type="ECO:0000256" key="5">
    <source>
        <dbReference type="ARBA" id="ARBA00022801"/>
    </source>
</evidence>
<protein>
    <recommendedName>
        <fullName evidence="15">Subtilisin-like protease SBT2.4</fullName>
    </recommendedName>
</protein>
<proteinExistence type="inferred from homology"/>
<comment type="subcellular location">
    <subcellularLocation>
        <location evidence="1">Secreted</location>
    </subcellularLocation>
</comment>
<dbReference type="PRINTS" id="PR00723">
    <property type="entry name" value="SUBTILISIN"/>
</dbReference>
<dbReference type="CDD" id="cd02120">
    <property type="entry name" value="PA_subtilisin_like"/>
    <property type="match status" value="1"/>
</dbReference>
<reference evidence="13 14" key="1">
    <citation type="submission" date="2021-05" db="EMBL/GenBank/DDBJ databases">
        <title>Genome Assembly of Synthetic Allotetraploid Brassica napus Reveals Homoeologous Exchanges between Subgenomes.</title>
        <authorList>
            <person name="Davis J.T."/>
        </authorList>
    </citation>
    <scope>NUCLEOTIDE SEQUENCE [LARGE SCALE GENOMIC DNA]</scope>
    <source>
        <strain evidence="14">cv. Da-Ae</strain>
        <tissue evidence="13">Seedling</tissue>
    </source>
</reference>
<accession>A0ABQ8E551</accession>
<dbReference type="Pfam" id="PF00082">
    <property type="entry name" value="Peptidase_S8"/>
    <property type="match status" value="1"/>
</dbReference>
<keyword evidence="3 8" id="KW-0645">Protease</keyword>
<organism evidence="13 14">
    <name type="scientific">Brassica napus</name>
    <name type="common">Rape</name>
    <dbReference type="NCBI Taxonomy" id="3708"/>
    <lineage>
        <taxon>Eukaryota</taxon>
        <taxon>Viridiplantae</taxon>
        <taxon>Streptophyta</taxon>
        <taxon>Embryophyta</taxon>
        <taxon>Tracheophyta</taxon>
        <taxon>Spermatophyta</taxon>
        <taxon>Magnoliopsida</taxon>
        <taxon>eudicotyledons</taxon>
        <taxon>Gunneridae</taxon>
        <taxon>Pentapetalae</taxon>
        <taxon>rosids</taxon>
        <taxon>malvids</taxon>
        <taxon>Brassicales</taxon>
        <taxon>Brassicaceae</taxon>
        <taxon>Brassiceae</taxon>
        <taxon>Brassica</taxon>
    </lineage>
</organism>
<keyword evidence="14" id="KW-1185">Reference proteome</keyword>
<feature type="domain" description="Peptidase S8/S53" evidence="11">
    <location>
        <begin position="188"/>
        <end position="692"/>
    </location>
</feature>
<dbReference type="SUPFAM" id="SSF52743">
    <property type="entry name" value="Subtilisin-like"/>
    <property type="match status" value="1"/>
</dbReference>
<dbReference type="PROSITE" id="PS00137">
    <property type="entry name" value="SUBTILASE_HIS"/>
    <property type="match status" value="1"/>
</dbReference>
<evidence type="ECO:0000259" key="11">
    <source>
        <dbReference type="Pfam" id="PF00082"/>
    </source>
</evidence>
<evidence type="ECO:0000256" key="4">
    <source>
        <dbReference type="ARBA" id="ARBA00022729"/>
    </source>
</evidence>
<evidence type="ECO:0000313" key="14">
    <source>
        <dbReference type="Proteomes" id="UP000824890"/>
    </source>
</evidence>
<name>A0ABQ8E551_BRANA</name>
<sequence length="974" mass="105280">NENLNKDLMDTNPRKLRAYCFIWLILCVLVLIVCVILSRAEEKDGNDDDHVPRIYSVLVEGEPLAFHAATNINSKAMAYEANKIEETHEEILGSTLEKGSYTKLYSFKHIINALAVRTTPSQVLLLPTKMKNKFTFAGLAQKLKKAKGVKAVEEDKGVKLMTTYTPDFLELPRQVWPKISNQGDRLAGEDIVIGFVDTGINPTHPSFAAHDLTNPYSTNLSRLNFSGDCETGPLFPAGSCNGKIISARFFSAGARASVAFNGSLDILSPFDASGHGSHVASIAAGNSGVPVIVEGFSYGRASGMAPRARIAVYKAVYPSIGTLVDVIAAIDQAIIDGVDVLTLSVGPDKPPVDKPTVLGIFDLAMLLARKAGVIVVQAAGNHGPFPSSVLSYSPWVVGVAAGSTDRSYPASLILDGGQTVQGVGLSGPTLGAPFLRHRLVLARDAVRTNGSVPRTITGDVEECQRPDNFDPAKVLGSIVICTFSEGFFNQISTIRAITQTATTLGFMGFILMANPNFGDYVAEPTIFSSPGILIPKVLDSQLIMRYYEEKTYRDRGGVVTQFGARARINEGRNSVFAGEAPVVSRFSSRGPAFIDANQNPLDVLKPDILAPGHQIWGAWSLTSAFDPNFTGRRFAILSGTSMAAPHIAGISALIKQLNPSWTPAMIASAISTTATGYDSSGEVMSAESYGIGELFPSNHFDHGAGHVNPARALDPGLVLPTGFEDYISFLCSLPNINPDTVRSATGAWCTTKLSHPANLNHPSVTISALKGPLVVRRSFQNVSNKTERYLGSVVPPNGTIVRLRPSWFTIRAQRIQDVDIEFNVTEVLNQFTFGEIVLTGSLNHIVRIPLTVSLDDFTANLLIKLVSSSKVSVTLEREVVQRLQIHRFVIITFTPQAVEHYKLISKVNNKLESTPPGSLPPTPQIFHPLAPTPHIISFCVKEELCPSSLPSFKGQQARVEVRLREGFAVNIKRL</sequence>
<keyword evidence="10" id="KW-0472">Membrane</keyword>
<dbReference type="InterPro" id="IPR036852">
    <property type="entry name" value="Peptidase_S8/S53_dom_sf"/>
</dbReference>